<sequence length="59" mass="6816">MIPTVNNVSIIVCVMKIMASYNNFSQNSVTFMVWDELKKCVDVCLGKEMRRTPLLPYFP</sequence>
<accession>A0A0B6YT99</accession>
<organism evidence="1">
    <name type="scientific">Arion vulgaris</name>
    <dbReference type="NCBI Taxonomy" id="1028688"/>
    <lineage>
        <taxon>Eukaryota</taxon>
        <taxon>Metazoa</taxon>
        <taxon>Spiralia</taxon>
        <taxon>Lophotrochozoa</taxon>
        <taxon>Mollusca</taxon>
        <taxon>Gastropoda</taxon>
        <taxon>Heterobranchia</taxon>
        <taxon>Euthyneura</taxon>
        <taxon>Panpulmonata</taxon>
        <taxon>Eupulmonata</taxon>
        <taxon>Stylommatophora</taxon>
        <taxon>Helicina</taxon>
        <taxon>Arionoidea</taxon>
        <taxon>Arionidae</taxon>
        <taxon>Arion</taxon>
    </lineage>
</organism>
<protein>
    <submittedName>
        <fullName evidence="1">Uncharacterized protein</fullName>
    </submittedName>
</protein>
<dbReference type="EMBL" id="HACG01012568">
    <property type="protein sequence ID" value="CEK59433.1"/>
    <property type="molecule type" value="Transcribed_RNA"/>
</dbReference>
<name>A0A0B6YT99_9EUPU</name>
<reference evidence="1" key="1">
    <citation type="submission" date="2014-12" db="EMBL/GenBank/DDBJ databases">
        <title>Insight into the proteome of Arion vulgaris.</title>
        <authorList>
            <person name="Aradska J."/>
            <person name="Bulat T."/>
            <person name="Smidak R."/>
            <person name="Sarate P."/>
            <person name="Gangsoo J."/>
            <person name="Sialana F."/>
            <person name="Bilban M."/>
            <person name="Lubec G."/>
        </authorList>
    </citation>
    <scope>NUCLEOTIDE SEQUENCE</scope>
    <source>
        <tissue evidence="1">Skin</tissue>
    </source>
</reference>
<dbReference type="AlphaFoldDB" id="A0A0B6YT99"/>
<proteinExistence type="predicted"/>
<gene>
    <name evidence="1" type="primary">ORF36313</name>
</gene>
<evidence type="ECO:0000313" key="1">
    <source>
        <dbReference type="EMBL" id="CEK59433.1"/>
    </source>
</evidence>